<protein>
    <submittedName>
        <fullName evidence="2">ATP-dependent DNA helicase PIF1</fullName>
    </submittedName>
</protein>
<sequence>MKQNSADASLSISDLKELLKTGQSDTLMKKMSAYCANITGSDAYWYKRRSELEATFEQMKPATAFFTFSYPDNHWDDLHSLIPGPPPKNDVKKRRNVLNNPHLFYWFFGYKLNEFLTQFLIKYSIANGDGIDLNGNQGLPFMHMELLAFKKINEKAYQQENIESHNLFKDLISEGEKAKQKVVEYTDTLISAINPRTDFVENCVPDPHPCSLKTNKIKQEDLPKDYEDVISCCQRHKCRLDGYCKSSLAKNTGKCKFPFPFQLENKTKIEFKETTNTVRAEIVLARNDPYLNMHNPLVCHHWRGNVDMQVILDKSAAINYMVM</sequence>
<dbReference type="GO" id="GO:0004386">
    <property type="term" value="F:helicase activity"/>
    <property type="evidence" value="ECO:0007669"/>
    <property type="project" value="UniProtKB-KW"/>
</dbReference>
<dbReference type="EMBL" id="REGN01013311">
    <property type="protein sequence ID" value="RMZ94086.1"/>
    <property type="molecule type" value="Genomic_DNA"/>
</dbReference>
<reference evidence="2 3" key="1">
    <citation type="journal article" date="2018" name="Sci. Rep.">
        <title>Genomic signatures of local adaptation to the degree of environmental predictability in rotifers.</title>
        <authorList>
            <person name="Franch-Gras L."/>
            <person name="Hahn C."/>
            <person name="Garcia-Roger E.M."/>
            <person name="Carmona M.J."/>
            <person name="Serra M."/>
            <person name="Gomez A."/>
        </authorList>
    </citation>
    <scope>NUCLEOTIDE SEQUENCE [LARGE SCALE GENOMIC DNA]</scope>
    <source>
        <strain evidence="2">HYR1</strain>
    </source>
</reference>
<keyword evidence="2" id="KW-0547">Nucleotide-binding</keyword>
<organism evidence="2 3">
    <name type="scientific">Brachionus plicatilis</name>
    <name type="common">Marine rotifer</name>
    <name type="synonym">Brachionus muelleri</name>
    <dbReference type="NCBI Taxonomy" id="10195"/>
    <lineage>
        <taxon>Eukaryota</taxon>
        <taxon>Metazoa</taxon>
        <taxon>Spiralia</taxon>
        <taxon>Gnathifera</taxon>
        <taxon>Rotifera</taxon>
        <taxon>Eurotatoria</taxon>
        <taxon>Monogononta</taxon>
        <taxon>Pseudotrocha</taxon>
        <taxon>Ploima</taxon>
        <taxon>Brachionidae</taxon>
        <taxon>Brachionus</taxon>
    </lineage>
</organism>
<keyword evidence="2" id="KW-0378">Hydrolase</keyword>
<dbReference type="Pfam" id="PF14214">
    <property type="entry name" value="Helitron_like_N"/>
    <property type="match status" value="1"/>
</dbReference>
<accession>A0A3M7P4T5</accession>
<evidence type="ECO:0000313" key="3">
    <source>
        <dbReference type="Proteomes" id="UP000276133"/>
    </source>
</evidence>
<keyword evidence="3" id="KW-1185">Reference proteome</keyword>
<keyword evidence="2" id="KW-0067">ATP-binding</keyword>
<name>A0A3M7P4T5_BRAPC</name>
<proteinExistence type="predicted"/>
<dbReference type="InterPro" id="IPR025476">
    <property type="entry name" value="Helitron_helicase-like"/>
</dbReference>
<dbReference type="OrthoDB" id="416437at2759"/>
<gene>
    <name evidence="2" type="ORF">BpHYR1_037154</name>
</gene>
<keyword evidence="2" id="KW-0347">Helicase</keyword>
<evidence type="ECO:0000313" key="2">
    <source>
        <dbReference type="EMBL" id="RMZ94086.1"/>
    </source>
</evidence>
<dbReference type="Proteomes" id="UP000276133">
    <property type="component" value="Unassembled WGS sequence"/>
</dbReference>
<comment type="caution">
    <text evidence="2">The sequence shown here is derived from an EMBL/GenBank/DDBJ whole genome shotgun (WGS) entry which is preliminary data.</text>
</comment>
<dbReference type="AlphaFoldDB" id="A0A3M7P4T5"/>
<evidence type="ECO:0000259" key="1">
    <source>
        <dbReference type="Pfam" id="PF14214"/>
    </source>
</evidence>
<feature type="domain" description="Helitron helicase-like" evidence="1">
    <location>
        <begin position="9"/>
        <end position="120"/>
    </location>
</feature>